<evidence type="ECO:0000259" key="10">
    <source>
        <dbReference type="Pfam" id="PF04535"/>
    </source>
</evidence>
<feature type="compositionally biased region" description="Basic and acidic residues" evidence="9">
    <location>
        <begin position="1"/>
        <end position="10"/>
    </location>
</feature>
<evidence type="ECO:0000313" key="12">
    <source>
        <dbReference type="Proteomes" id="UP000811246"/>
    </source>
</evidence>
<comment type="similarity">
    <text evidence="2 8">Belongs to the Casparian strip membrane proteins (CASP) family.</text>
</comment>
<evidence type="ECO:0000256" key="3">
    <source>
        <dbReference type="ARBA" id="ARBA00011489"/>
    </source>
</evidence>
<dbReference type="Proteomes" id="UP000811246">
    <property type="component" value="Chromosome 4"/>
</dbReference>
<comment type="subcellular location">
    <subcellularLocation>
        <location evidence="1 8">Cell membrane</location>
        <topology evidence="1 8">Multi-pass membrane protein</topology>
    </subcellularLocation>
</comment>
<keyword evidence="6 8" id="KW-1133">Transmembrane helix</keyword>
<accession>A0A922F4H8</accession>
<gene>
    <name evidence="11" type="ORF">I3842_04G025200</name>
</gene>
<evidence type="ECO:0000256" key="6">
    <source>
        <dbReference type="ARBA" id="ARBA00022989"/>
    </source>
</evidence>
<protein>
    <recommendedName>
        <fullName evidence="8">CASP-like protein</fullName>
    </recommendedName>
</protein>
<sequence length="337" mass="37582">MDSCESEKTAESSFCSPASVYSNQEMDKDKEAAEEEVEEKHTQYMKKAEQKPEEEQEAQEKHAISDPSAPTTRSPPPQSHRYHKPSSAPLDASSPSSLSSNHSSHSHELKRTTAPAPYTPPVVVANQSFWTNTVVLDKVDPGAQDGFSIVREVEASNSRGGSTDGGGGSRRLRPNLSILKRVRRENMVKKTLLWLRISAFVFCLISFSVMAADKNQGWALDSFQRYKEFRYCMAVNVVGFAYSGLQAYDLVNYFSNGKHIVWHHLRYYLDFSMDQVLTYLLISASSAAATRVYDWQSNWGKDKFPEMASASVGLSFVAFGAFAVSSLFSGYTLFKTP</sequence>
<organism evidence="11 12">
    <name type="scientific">Carya illinoinensis</name>
    <name type="common">Pecan</name>
    <dbReference type="NCBI Taxonomy" id="32201"/>
    <lineage>
        <taxon>Eukaryota</taxon>
        <taxon>Viridiplantae</taxon>
        <taxon>Streptophyta</taxon>
        <taxon>Embryophyta</taxon>
        <taxon>Tracheophyta</taxon>
        <taxon>Spermatophyta</taxon>
        <taxon>Magnoliopsida</taxon>
        <taxon>eudicotyledons</taxon>
        <taxon>Gunneridae</taxon>
        <taxon>Pentapetalae</taxon>
        <taxon>rosids</taxon>
        <taxon>fabids</taxon>
        <taxon>Fagales</taxon>
        <taxon>Juglandaceae</taxon>
        <taxon>Carya</taxon>
    </lineage>
</organism>
<evidence type="ECO:0000256" key="1">
    <source>
        <dbReference type="ARBA" id="ARBA00004651"/>
    </source>
</evidence>
<proteinExistence type="inferred from homology"/>
<feature type="transmembrane region" description="Helical" evidence="8">
    <location>
        <begin position="193"/>
        <end position="213"/>
    </location>
</feature>
<evidence type="ECO:0000256" key="9">
    <source>
        <dbReference type="SAM" id="MobiDB-lite"/>
    </source>
</evidence>
<evidence type="ECO:0000256" key="8">
    <source>
        <dbReference type="RuleBase" id="RU361233"/>
    </source>
</evidence>
<feature type="transmembrane region" description="Helical" evidence="8">
    <location>
        <begin position="276"/>
        <end position="293"/>
    </location>
</feature>
<name>A0A922F4H8_CARIL</name>
<keyword evidence="7 8" id="KW-0472">Membrane</keyword>
<feature type="domain" description="Casparian strip membrane protein" evidence="10">
    <location>
        <begin position="188"/>
        <end position="319"/>
    </location>
</feature>
<feature type="compositionally biased region" description="Polar residues" evidence="9">
    <location>
        <begin position="11"/>
        <end position="24"/>
    </location>
</feature>
<keyword evidence="5 8" id="KW-0812">Transmembrane</keyword>
<keyword evidence="4 8" id="KW-1003">Cell membrane</keyword>
<feature type="region of interest" description="Disordered" evidence="9">
    <location>
        <begin position="151"/>
        <end position="172"/>
    </location>
</feature>
<dbReference type="Pfam" id="PF04535">
    <property type="entry name" value="CASP_dom"/>
    <property type="match status" value="1"/>
</dbReference>
<comment type="caution">
    <text evidence="11">The sequence shown here is derived from an EMBL/GenBank/DDBJ whole genome shotgun (WGS) entry which is preliminary data.</text>
</comment>
<dbReference type="InterPro" id="IPR006702">
    <property type="entry name" value="CASP_dom"/>
</dbReference>
<reference evidence="11" key="1">
    <citation type="submission" date="2021-01" db="EMBL/GenBank/DDBJ databases">
        <authorList>
            <person name="Lovell J.T."/>
            <person name="Bentley N."/>
            <person name="Bhattarai G."/>
            <person name="Jenkins J.W."/>
            <person name="Sreedasyam A."/>
            <person name="Alarcon Y."/>
            <person name="Bock C."/>
            <person name="Boston L."/>
            <person name="Carlson J."/>
            <person name="Cervantes K."/>
            <person name="Clermont K."/>
            <person name="Krom N."/>
            <person name="Kubenka K."/>
            <person name="Mamidi S."/>
            <person name="Mattison C."/>
            <person name="Monteros M."/>
            <person name="Pisani C."/>
            <person name="Plott C."/>
            <person name="Rajasekar S."/>
            <person name="Rhein H.S."/>
            <person name="Rohla C."/>
            <person name="Song M."/>
            <person name="Hilaire R.S."/>
            <person name="Shu S."/>
            <person name="Wells L."/>
            <person name="Wang X."/>
            <person name="Webber J."/>
            <person name="Heerema R.J."/>
            <person name="Klein P."/>
            <person name="Conner P."/>
            <person name="Grauke L."/>
            <person name="Grimwood J."/>
            <person name="Schmutz J."/>
            <person name="Randall J.J."/>
        </authorList>
    </citation>
    <scope>NUCLEOTIDE SEQUENCE</scope>
    <source>
        <tissue evidence="11">Leaf</tissue>
    </source>
</reference>
<evidence type="ECO:0000256" key="5">
    <source>
        <dbReference type="ARBA" id="ARBA00022692"/>
    </source>
</evidence>
<evidence type="ECO:0000256" key="2">
    <source>
        <dbReference type="ARBA" id="ARBA00007651"/>
    </source>
</evidence>
<dbReference type="AlphaFoldDB" id="A0A922F4H8"/>
<dbReference type="GO" id="GO:0005886">
    <property type="term" value="C:plasma membrane"/>
    <property type="evidence" value="ECO:0007669"/>
    <property type="project" value="UniProtKB-SubCell"/>
</dbReference>
<feature type="transmembrane region" description="Helical" evidence="8">
    <location>
        <begin position="233"/>
        <end position="255"/>
    </location>
</feature>
<feature type="compositionally biased region" description="Basic and acidic residues" evidence="9">
    <location>
        <begin position="38"/>
        <end position="64"/>
    </location>
</feature>
<evidence type="ECO:0000256" key="7">
    <source>
        <dbReference type="ARBA" id="ARBA00023136"/>
    </source>
</evidence>
<dbReference type="EMBL" id="CM031828">
    <property type="protein sequence ID" value="KAG6715999.1"/>
    <property type="molecule type" value="Genomic_DNA"/>
</dbReference>
<feature type="region of interest" description="Disordered" evidence="9">
    <location>
        <begin position="1"/>
        <end position="118"/>
    </location>
</feature>
<dbReference type="PANTHER" id="PTHR33573">
    <property type="entry name" value="CASP-LIKE PROTEIN 4A4"/>
    <property type="match status" value="1"/>
</dbReference>
<comment type="subunit">
    <text evidence="3 8">Homodimer and heterodimers.</text>
</comment>
<feature type="transmembrane region" description="Helical" evidence="8">
    <location>
        <begin position="313"/>
        <end position="334"/>
    </location>
</feature>
<evidence type="ECO:0000313" key="11">
    <source>
        <dbReference type="EMBL" id="KAG6715999.1"/>
    </source>
</evidence>
<dbReference type="PANTHER" id="PTHR33573:SF38">
    <property type="entry name" value="CASP-LIKE PROTEIN 4A1"/>
    <property type="match status" value="1"/>
</dbReference>
<evidence type="ECO:0000256" key="4">
    <source>
        <dbReference type="ARBA" id="ARBA00022475"/>
    </source>
</evidence>
<feature type="compositionally biased region" description="Low complexity" evidence="9">
    <location>
        <begin position="85"/>
        <end position="103"/>
    </location>
</feature>